<keyword evidence="1" id="KW-0175">Coiled coil</keyword>
<dbReference type="EMBL" id="JABFDY010000010">
    <property type="protein sequence ID" value="KAF7702438.1"/>
    <property type="molecule type" value="Genomic_DNA"/>
</dbReference>
<dbReference type="AlphaFoldDB" id="A0A8T0BC42"/>
<gene>
    <name evidence="2" type="ORF">HF521_001721</name>
</gene>
<proteinExistence type="predicted"/>
<name>A0A8T0BC42_SILME</name>
<evidence type="ECO:0000313" key="3">
    <source>
        <dbReference type="Proteomes" id="UP000606274"/>
    </source>
</evidence>
<organism evidence="2 3">
    <name type="scientific">Silurus meridionalis</name>
    <name type="common">Southern catfish</name>
    <name type="synonym">Silurus soldatovi meridionalis</name>
    <dbReference type="NCBI Taxonomy" id="175797"/>
    <lineage>
        <taxon>Eukaryota</taxon>
        <taxon>Metazoa</taxon>
        <taxon>Chordata</taxon>
        <taxon>Craniata</taxon>
        <taxon>Vertebrata</taxon>
        <taxon>Euteleostomi</taxon>
        <taxon>Actinopterygii</taxon>
        <taxon>Neopterygii</taxon>
        <taxon>Teleostei</taxon>
        <taxon>Ostariophysi</taxon>
        <taxon>Siluriformes</taxon>
        <taxon>Siluridae</taxon>
        <taxon>Silurus</taxon>
    </lineage>
</organism>
<protein>
    <submittedName>
        <fullName evidence="2">Uncharacterized protein</fullName>
    </submittedName>
</protein>
<sequence>MALAGSYEVAVKNAAKAVIKPLKICMCSLNSVYEALIDADVHPVTGYCSNYGYIRTQIEQAWWSLQRSDEAASTCLRSLDKSLETLTQDEGKLEWKKNDTKKILGNLRTNQDSNKEMLKESQGALKQAERNLSSARRTVEEQEKRVENAKECATVGLVVTAIPFVGWVVGPAMVIGSAIEISEASSAIEIAEEEVEKFQNQADKYEDKVSNYRSKISRTNDSITQIDYKLNQIRKEVKVMKRQRWGIAELQRKVRSAVHLLRVLSGKVNVMEQQTRMFILHQPVVMVMEEVLKSTREIVGNELLCNAGVLSIIEKMRVNNQRLKAVCASQNTDNDMMQYF</sequence>
<evidence type="ECO:0000313" key="2">
    <source>
        <dbReference type="EMBL" id="KAF7702438.1"/>
    </source>
</evidence>
<dbReference type="OrthoDB" id="10260387at2759"/>
<dbReference type="Gene3D" id="1.20.1170.10">
    <property type="match status" value="1"/>
</dbReference>
<feature type="coiled-coil region" evidence="1">
    <location>
        <begin position="118"/>
        <end position="152"/>
    </location>
</feature>
<keyword evidence="3" id="KW-1185">Reference proteome</keyword>
<evidence type="ECO:0000256" key="1">
    <source>
        <dbReference type="SAM" id="Coils"/>
    </source>
</evidence>
<reference evidence="2" key="1">
    <citation type="submission" date="2020-08" db="EMBL/GenBank/DDBJ databases">
        <title>Chromosome-level assembly of Southern catfish (Silurus meridionalis) provides insights into visual adaptation to the nocturnal and benthic lifestyles.</title>
        <authorList>
            <person name="Zhang Y."/>
            <person name="Wang D."/>
            <person name="Peng Z."/>
        </authorList>
    </citation>
    <scope>NUCLEOTIDE SEQUENCE</scope>
    <source>
        <strain evidence="2">SWU-2019-XX</strain>
        <tissue evidence="2">Muscle</tissue>
    </source>
</reference>
<dbReference type="Proteomes" id="UP000606274">
    <property type="component" value="Unassembled WGS sequence"/>
</dbReference>
<comment type="caution">
    <text evidence="2">The sequence shown here is derived from an EMBL/GenBank/DDBJ whole genome shotgun (WGS) entry which is preliminary data.</text>
</comment>
<accession>A0A8T0BC42</accession>
<feature type="coiled-coil region" evidence="1">
    <location>
        <begin position="181"/>
        <end position="222"/>
    </location>
</feature>